<feature type="region of interest" description="Disordered" evidence="1">
    <location>
        <begin position="170"/>
        <end position="239"/>
    </location>
</feature>
<accession>A0A401L9S7</accession>
<protein>
    <submittedName>
        <fullName evidence="2">Uncharacterized protein</fullName>
    </submittedName>
</protein>
<dbReference type="EMBL" id="BDHI01000031">
    <property type="protein sequence ID" value="GCB28311.1"/>
    <property type="molecule type" value="Genomic_DNA"/>
</dbReference>
<dbReference type="Proteomes" id="UP000286921">
    <property type="component" value="Unassembled WGS sequence"/>
</dbReference>
<reference evidence="2 3" key="1">
    <citation type="submission" date="2016-09" db="EMBL/GenBank/DDBJ databases">
        <title>Aspergillus awamori IFM 58123T.</title>
        <authorList>
            <person name="Kusuya Y."/>
            <person name="Shimizu M."/>
            <person name="Takahashi H."/>
            <person name="Yaguchi T."/>
        </authorList>
    </citation>
    <scope>NUCLEOTIDE SEQUENCE [LARGE SCALE GENOMIC DNA]</scope>
    <source>
        <strain evidence="2 3">IFM 58123</strain>
    </source>
</reference>
<comment type="caution">
    <text evidence="2">The sequence shown here is derived from an EMBL/GenBank/DDBJ whole genome shotgun (WGS) entry which is preliminary data.</text>
</comment>
<evidence type="ECO:0000313" key="3">
    <source>
        <dbReference type="Proteomes" id="UP000286921"/>
    </source>
</evidence>
<name>A0A401L9S7_ASPAW</name>
<gene>
    <name evidence="2" type="ORF">AAWM_11196</name>
</gene>
<evidence type="ECO:0000256" key="1">
    <source>
        <dbReference type="SAM" id="MobiDB-lite"/>
    </source>
</evidence>
<organism evidence="2 3">
    <name type="scientific">Aspergillus awamori</name>
    <name type="common">Black koji mold</name>
    <dbReference type="NCBI Taxonomy" id="105351"/>
    <lineage>
        <taxon>Eukaryota</taxon>
        <taxon>Fungi</taxon>
        <taxon>Dikarya</taxon>
        <taxon>Ascomycota</taxon>
        <taxon>Pezizomycotina</taxon>
        <taxon>Eurotiomycetes</taxon>
        <taxon>Eurotiomycetidae</taxon>
        <taxon>Eurotiales</taxon>
        <taxon>Aspergillaceae</taxon>
        <taxon>Aspergillus</taxon>
    </lineage>
</organism>
<proteinExistence type="predicted"/>
<sequence length="255" mass="28018">MRTDIPAPSGEDEDGSMIILCKPVLCSIVVSQPVQYEWVRRTWDPALPLPCLLAARLDGTVYPGVHVSNRDVLHAVGPCTQRTWQVQILPAYRYVVAVIIPCRGCGAIRPPESGVPAEALISSGPRRRPLPGSASLRGLGFHHRSTDLSIHPVGTPRLPVEAEWGRDSPAVAPQILPPQNNARVGTTGLRRDDLELPTRALGQHRTTAPNDSTERQHRTTAPNDSTERQHRTPTRRHAIAIERKPSCVLDLCQSR</sequence>
<dbReference type="AlphaFoldDB" id="A0A401L9S7"/>
<keyword evidence="3" id="KW-1185">Reference proteome</keyword>
<evidence type="ECO:0000313" key="2">
    <source>
        <dbReference type="EMBL" id="GCB28311.1"/>
    </source>
</evidence>